<evidence type="ECO:0000256" key="1">
    <source>
        <dbReference type="ARBA" id="ARBA00009410"/>
    </source>
</evidence>
<dbReference type="NCBIfam" id="NF001933">
    <property type="entry name" value="PRK00711.1"/>
    <property type="match status" value="1"/>
</dbReference>
<dbReference type="RefSeq" id="WP_135804047.1">
    <property type="nucleotide sequence ID" value="NZ_SRPF01000004.1"/>
</dbReference>
<evidence type="ECO:0000313" key="5">
    <source>
        <dbReference type="Proteomes" id="UP000298325"/>
    </source>
</evidence>
<dbReference type="OrthoDB" id="9805337at2"/>
<accession>A0A4Z1C1E9</accession>
<evidence type="ECO:0000313" key="4">
    <source>
        <dbReference type="EMBL" id="TGN38822.1"/>
    </source>
</evidence>
<keyword evidence="5" id="KW-1185">Reference proteome</keyword>
<organism evidence="4 5">
    <name type="scientific">Marinobacter confluentis</name>
    <dbReference type="NCBI Taxonomy" id="1697557"/>
    <lineage>
        <taxon>Bacteria</taxon>
        <taxon>Pseudomonadati</taxon>
        <taxon>Pseudomonadota</taxon>
        <taxon>Gammaproteobacteria</taxon>
        <taxon>Pseudomonadales</taxon>
        <taxon>Marinobacteraceae</taxon>
        <taxon>Marinobacter</taxon>
    </lineage>
</organism>
<dbReference type="Proteomes" id="UP000298325">
    <property type="component" value="Unassembled WGS sequence"/>
</dbReference>
<dbReference type="SUPFAM" id="SSF54373">
    <property type="entry name" value="FAD-linked reductases, C-terminal domain"/>
    <property type="match status" value="1"/>
</dbReference>
<sequence length="423" mass="46583">MHIAVIGGGVVGVTTAWELNRRGHQVTVLERHGQAGNETSKANAAQRSYGVVYPWADSAMVMRAIPWLLKQDGPLKMSLPPSLDTLRFMFSTLRYAWSPGLYGLNKRAMLRLGMHSRERFMELEQQVDLEFDGNHRGLLHLASTPEALENYRQTQKLLNELGIASRLLTPEQVREAEPGMTGNGPLYGALSYDTDGTGDCHLFSRALAKACEDNGVNFRYNTETTHLMADDQRVTRIAIRDAAGSTQVLDVDAVVVCAGCWSNSLTQPLNLKLPIYPVKGYSLTVPLKDPNRAPVSTVHDDNFKVVATRLGDRLRATGFVEMADFNRDIPEARLATIRKSVESRFPGCADLMAAETWTGFRPMTPDGPAIIGRGPRDNLFLNTGHGTFGWTLSAGSADVIAQLIDGEPTAICLDPFRPGRFRE</sequence>
<dbReference type="GO" id="GO:0055130">
    <property type="term" value="P:D-alanine catabolic process"/>
    <property type="evidence" value="ECO:0007669"/>
    <property type="project" value="TreeGrafter"/>
</dbReference>
<dbReference type="PANTHER" id="PTHR13847">
    <property type="entry name" value="SARCOSINE DEHYDROGENASE-RELATED"/>
    <property type="match status" value="1"/>
</dbReference>
<dbReference type="InterPro" id="IPR036188">
    <property type="entry name" value="FAD/NAD-bd_sf"/>
</dbReference>
<gene>
    <name evidence="4" type="ORF">E5Q11_13895</name>
</gene>
<name>A0A4Z1C1E9_9GAMM</name>
<protein>
    <submittedName>
        <fullName evidence="4">FAD-dependent oxidoreductase</fullName>
    </submittedName>
</protein>
<evidence type="ECO:0000256" key="2">
    <source>
        <dbReference type="ARBA" id="ARBA00023002"/>
    </source>
</evidence>
<feature type="domain" description="FAD dependent oxidoreductase" evidence="3">
    <location>
        <begin position="3"/>
        <end position="403"/>
    </location>
</feature>
<comment type="caution">
    <text evidence="4">The sequence shown here is derived from an EMBL/GenBank/DDBJ whole genome shotgun (WGS) entry which is preliminary data.</text>
</comment>
<dbReference type="GO" id="GO:0005886">
    <property type="term" value="C:plasma membrane"/>
    <property type="evidence" value="ECO:0007669"/>
    <property type="project" value="TreeGrafter"/>
</dbReference>
<evidence type="ECO:0000259" key="3">
    <source>
        <dbReference type="Pfam" id="PF01266"/>
    </source>
</evidence>
<dbReference type="Pfam" id="PF01266">
    <property type="entry name" value="DAO"/>
    <property type="match status" value="1"/>
</dbReference>
<reference evidence="4 5" key="1">
    <citation type="submission" date="2019-04" db="EMBL/GenBank/DDBJ databases">
        <authorList>
            <person name="Park S."/>
            <person name="Yoon J.-H."/>
        </authorList>
    </citation>
    <scope>NUCLEOTIDE SEQUENCE [LARGE SCALE GENOMIC DNA]</scope>
    <source>
        <strain evidence="4 5">HJM-18</strain>
    </source>
</reference>
<dbReference type="GO" id="GO:0008718">
    <property type="term" value="F:D-amino-acid dehydrogenase activity"/>
    <property type="evidence" value="ECO:0007669"/>
    <property type="project" value="TreeGrafter"/>
</dbReference>
<proteinExistence type="inferred from homology"/>
<dbReference type="EMBL" id="SRPF01000004">
    <property type="protein sequence ID" value="TGN38822.1"/>
    <property type="molecule type" value="Genomic_DNA"/>
</dbReference>
<dbReference type="Gene3D" id="3.30.9.10">
    <property type="entry name" value="D-Amino Acid Oxidase, subunit A, domain 2"/>
    <property type="match status" value="1"/>
</dbReference>
<dbReference type="InterPro" id="IPR006076">
    <property type="entry name" value="FAD-dep_OxRdtase"/>
</dbReference>
<dbReference type="Gene3D" id="3.50.50.60">
    <property type="entry name" value="FAD/NAD(P)-binding domain"/>
    <property type="match status" value="2"/>
</dbReference>
<dbReference type="GO" id="GO:0005737">
    <property type="term" value="C:cytoplasm"/>
    <property type="evidence" value="ECO:0007669"/>
    <property type="project" value="TreeGrafter"/>
</dbReference>
<dbReference type="SUPFAM" id="SSF51905">
    <property type="entry name" value="FAD/NAD(P)-binding domain"/>
    <property type="match status" value="1"/>
</dbReference>
<keyword evidence="2" id="KW-0560">Oxidoreductase</keyword>
<dbReference type="AlphaFoldDB" id="A0A4Z1C1E9"/>
<dbReference type="PANTHER" id="PTHR13847:SF280">
    <property type="entry name" value="D-AMINO ACID DEHYDROGENASE"/>
    <property type="match status" value="1"/>
</dbReference>
<comment type="similarity">
    <text evidence="1">Belongs to the DadA oxidoreductase family.</text>
</comment>